<evidence type="ECO:0000313" key="3">
    <source>
        <dbReference type="Proteomes" id="UP000824890"/>
    </source>
</evidence>
<dbReference type="Proteomes" id="UP000824890">
    <property type="component" value="Unassembled WGS sequence"/>
</dbReference>
<comment type="caution">
    <text evidence="2">The sequence shown here is derived from an EMBL/GenBank/DDBJ whole genome shotgun (WGS) entry which is preliminary data.</text>
</comment>
<protein>
    <submittedName>
        <fullName evidence="2">Uncharacterized protein</fullName>
    </submittedName>
</protein>
<name>A0ABQ8ARE1_BRANA</name>
<gene>
    <name evidence="2" type="ORF">HID58_057543</name>
</gene>
<reference evidence="2 3" key="1">
    <citation type="submission" date="2021-05" db="EMBL/GenBank/DDBJ databases">
        <title>Genome Assembly of Synthetic Allotetraploid Brassica napus Reveals Homoeologous Exchanges between Subgenomes.</title>
        <authorList>
            <person name="Davis J.T."/>
        </authorList>
    </citation>
    <scope>NUCLEOTIDE SEQUENCE [LARGE SCALE GENOMIC DNA]</scope>
    <source>
        <strain evidence="3">cv. Da-Ae</strain>
        <tissue evidence="2">Seedling</tissue>
    </source>
</reference>
<feature type="region of interest" description="Disordered" evidence="1">
    <location>
        <begin position="55"/>
        <end position="116"/>
    </location>
</feature>
<organism evidence="2 3">
    <name type="scientific">Brassica napus</name>
    <name type="common">Rape</name>
    <dbReference type="NCBI Taxonomy" id="3708"/>
    <lineage>
        <taxon>Eukaryota</taxon>
        <taxon>Viridiplantae</taxon>
        <taxon>Streptophyta</taxon>
        <taxon>Embryophyta</taxon>
        <taxon>Tracheophyta</taxon>
        <taxon>Spermatophyta</taxon>
        <taxon>Magnoliopsida</taxon>
        <taxon>eudicotyledons</taxon>
        <taxon>Gunneridae</taxon>
        <taxon>Pentapetalae</taxon>
        <taxon>rosids</taxon>
        <taxon>malvids</taxon>
        <taxon>Brassicales</taxon>
        <taxon>Brassicaceae</taxon>
        <taxon>Brassiceae</taxon>
        <taxon>Brassica</taxon>
    </lineage>
</organism>
<proteinExistence type="predicted"/>
<sequence>MEIERRERAPDVSCFVSDNQSLGWVGSCFVSAIRRVQVPPLLVPFSALVSREEFESSDKRRQKMETREETPCHSSWQSKRRWRRGEEEEPEKTEVGFQIQNERKHKSKEEEDENDRVAVGEELRPVRSIALKNQLYAAVGSLLLTTIFFFSIKEVKHNVEEEEDKHGDDVELILLYIVHSDISSLLHQNACAAGGMASEEVGEEDYFQSSSKVRNFKVMALQSDNITINRVESLLKRHQTFY</sequence>
<evidence type="ECO:0000256" key="1">
    <source>
        <dbReference type="SAM" id="MobiDB-lite"/>
    </source>
</evidence>
<feature type="compositionally biased region" description="Basic and acidic residues" evidence="1">
    <location>
        <begin position="55"/>
        <end position="71"/>
    </location>
</feature>
<keyword evidence="3" id="KW-1185">Reference proteome</keyword>
<dbReference type="EMBL" id="JAGKQM010000013">
    <property type="protein sequence ID" value="KAH0895114.1"/>
    <property type="molecule type" value="Genomic_DNA"/>
</dbReference>
<evidence type="ECO:0000313" key="2">
    <source>
        <dbReference type="EMBL" id="KAH0895114.1"/>
    </source>
</evidence>
<accession>A0ABQ8ARE1</accession>